<dbReference type="GO" id="GO:0016628">
    <property type="term" value="F:oxidoreductase activity, acting on the CH-CH group of donors, NAD or NADP as acceptor"/>
    <property type="evidence" value="ECO:0007669"/>
    <property type="project" value="InterPro"/>
</dbReference>
<dbReference type="InterPro" id="IPR011032">
    <property type="entry name" value="GroES-like_sf"/>
</dbReference>
<name>A0A5C4VKZ1_9ACTN</name>
<dbReference type="InterPro" id="IPR020843">
    <property type="entry name" value="ER"/>
</dbReference>
<dbReference type="InterPro" id="IPR045010">
    <property type="entry name" value="MDR_fam"/>
</dbReference>
<dbReference type="CDD" id="cd05288">
    <property type="entry name" value="PGDH"/>
    <property type="match status" value="1"/>
</dbReference>
<organism evidence="3 4">
    <name type="scientific">Nocardioides albidus</name>
    <dbReference type="NCBI Taxonomy" id="1517589"/>
    <lineage>
        <taxon>Bacteria</taxon>
        <taxon>Bacillati</taxon>
        <taxon>Actinomycetota</taxon>
        <taxon>Actinomycetes</taxon>
        <taxon>Propionibacteriales</taxon>
        <taxon>Nocardioidaceae</taxon>
        <taxon>Nocardioides</taxon>
    </lineage>
</organism>
<feature type="domain" description="Enoyl reductase (ER)" evidence="2">
    <location>
        <begin position="20"/>
        <end position="337"/>
    </location>
</feature>
<dbReference type="SMART" id="SM00829">
    <property type="entry name" value="PKS_ER"/>
    <property type="match status" value="1"/>
</dbReference>
<evidence type="ECO:0000313" key="3">
    <source>
        <dbReference type="EMBL" id="TNM36508.1"/>
    </source>
</evidence>
<dbReference type="PANTHER" id="PTHR43205">
    <property type="entry name" value="PROSTAGLANDIN REDUCTASE"/>
    <property type="match status" value="1"/>
</dbReference>
<dbReference type="Pfam" id="PF16884">
    <property type="entry name" value="ADH_N_2"/>
    <property type="match status" value="1"/>
</dbReference>
<keyword evidence="4" id="KW-1185">Reference proteome</keyword>
<dbReference type="Pfam" id="PF00107">
    <property type="entry name" value="ADH_zinc_N"/>
    <property type="match status" value="1"/>
</dbReference>
<dbReference type="RefSeq" id="WP_139624693.1">
    <property type="nucleotide sequence ID" value="NZ_VDMP01000027.1"/>
</dbReference>
<sequence length="348" mass="37056">MSATTSTQIRLASYPVGEPGDDSYETAVADLPELGDGQVLLRTIYLSLDPYMRGRMSTAKSYAAPVQLGDVMVGATVCEVVESRSDKRAVGDVVLAYTGWQTHAVVEARETRRLDPAAAPVTTALGVLGMPGFTAYGGLLEIGRPQPGETVVVAAATGPVGSAVGQIAKVKGARAVGIAGGAEKCRVLVEELGFDAAVDHRSPTFDEDLKAATPDGIDVYFENVGGHVTEAVVRRLNRFARVPVCGLVAWYNATSAPEGPDQLPAFLRKVLTLSLTVRGFIQDEFVPTHHRSFLEDMAGWIADGSVRYQEDIVDGLENAPEAFRGLLRGSYTGKLLVRVGEDPTRPRA</sequence>
<dbReference type="Gene3D" id="3.40.50.720">
    <property type="entry name" value="NAD(P)-binding Rossmann-like Domain"/>
    <property type="match status" value="1"/>
</dbReference>
<evidence type="ECO:0000313" key="4">
    <source>
        <dbReference type="Proteomes" id="UP000313231"/>
    </source>
</evidence>
<dbReference type="Proteomes" id="UP000313231">
    <property type="component" value="Unassembled WGS sequence"/>
</dbReference>
<evidence type="ECO:0000256" key="1">
    <source>
        <dbReference type="ARBA" id="ARBA00023002"/>
    </source>
</evidence>
<protein>
    <submittedName>
        <fullName evidence="3">NADP-dependent oxidoreductase</fullName>
    </submittedName>
</protein>
<accession>A0A5C4VKZ1</accession>
<reference evidence="3 4" key="1">
    <citation type="journal article" date="2016" name="Int. J. Syst. Evol. Microbiol.">
        <title>Nocardioides albidus sp. nov., an actinobacterium isolated from garden soil.</title>
        <authorList>
            <person name="Singh H."/>
            <person name="Du J."/>
            <person name="Trinh H."/>
            <person name="Won K."/>
            <person name="Yang J.E."/>
            <person name="Yin C."/>
            <person name="Kook M."/>
            <person name="Yi T.H."/>
        </authorList>
    </citation>
    <scope>NUCLEOTIDE SEQUENCE [LARGE SCALE GENOMIC DNA]</scope>
    <source>
        <strain evidence="3 4">CCTCC AB 2015297</strain>
    </source>
</reference>
<keyword evidence="1" id="KW-0560">Oxidoreductase</keyword>
<dbReference type="SUPFAM" id="SSF51735">
    <property type="entry name" value="NAD(P)-binding Rossmann-fold domains"/>
    <property type="match status" value="1"/>
</dbReference>
<dbReference type="InterPro" id="IPR036291">
    <property type="entry name" value="NAD(P)-bd_dom_sf"/>
</dbReference>
<dbReference type="InterPro" id="IPR013149">
    <property type="entry name" value="ADH-like_C"/>
</dbReference>
<dbReference type="PANTHER" id="PTHR43205:SF7">
    <property type="entry name" value="PROSTAGLANDIN REDUCTASE 1"/>
    <property type="match status" value="1"/>
</dbReference>
<gene>
    <name evidence="3" type="ORF">FHP29_20460</name>
</gene>
<dbReference type="OrthoDB" id="9805663at2"/>
<comment type="caution">
    <text evidence="3">The sequence shown here is derived from an EMBL/GenBank/DDBJ whole genome shotgun (WGS) entry which is preliminary data.</text>
</comment>
<dbReference type="InterPro" id="IPR041694">
    <property type="entry name" value="ADH_N_2"/>
</dbReference>
<proteinExistence type="predicted"/>
<dbReference type="AlphaFoldDB" id="A0A5C4VKZ1"/>
<dbReference type="SUPFAM" id="SSF50129">
    <property type="entry name" value="GroES-like"/>
    <property type="match status" value="1"/>
</dbReference>
<evidence type="ECO:0000259" key="2">
    <source>
        <dbReference type="SMART" id="SM00829"/>
    </source>
</evidence>
<dbReference type="EMBL" id="VDMP01000027">
    <property type="protein sequence ID" value="TNM36508.1"/>
    <property type="molecule type" value="Genomic_DNA"/>
</dbReference>
<dbReference type="Gene3D" id="3.90.180.10">
    <property type="entry name" value="Medium-chain alcohol dehydrogenases, catalytic domain"/>
    <property type="match status" value="1"/>
</dbReference>
<dbReference type="FunFam" id="3.40.50.720:FF:000121">
    <property type="entry name" value="Prostaglandin reductase 2"/>
    <property type="match status" value="1"/>
</dbReference>